<dbReference type="OrthoDB" id="272672at2759"/>
<dbReference type="InterPro" id="IPR027417">
    <property type="entry name" value="P-loop_NTPase"/>
</dbReference>
<evidence type="ECO:0000313" key="2">
    <source>
        <dbReference type="EMBL" id="KAG5646114.1"/>
    </source>
</evidence>
<sequence>MSTQKPIPITVFTGFLGAGKTSVILSLLPQLPKDYKVVLLKNEFGDVEAFPATLAFQIRELERETQGDLKLDAIITVVDAENFAGYEDTSPTAKMQSSYTDIILIVCDMSFPHDSQSHTNDRHPQNKWEHVTERALDFVLDHLNTLNDLTPKIRCDGRKGVDPNLIFGLETQLFIDKASHLHTDASPSHNEEVETVTLYRGSFKGRPHKHVDANCAGCLSAVRVPEQGEEKEEGNVAREDLISALNALSKETVWRVKGFVLLKEGVHILNWAFGRFDLTPLLEPTGEEETIRFTAMGECGEVRRAVRKFCASLGAEVV</sequence>
<dbReference type="GO" id="GO:0005737">
    <property type="term" value="C:cytoplasm"/>
    <property type="evidence" value="ECO:0007669"/>
    <property type="project" value="TreeGrafter"/>
</dbReference>
<dbReference type="Pfam" id="PF02492">
    <property type="entry name" value="cobW"/>
    <property type="match status" value="1"/>
</dbReference>
<dbReference type="Proteomes" id="UP000775547">
    <property type="component" value="Unassembled WGS sequence"/>
</dbReference>
<reference evidence="2" key="2">
    <citation type="submission" date="2021-10" db="EMBL/GenBank/DDBJ databases">
        <title>Phylogenomics reveals ancestral predisposition of the termite-cultivated fungus Termitomyces towards a domesticated lifestyle.</title>
        <authorList>
            <person name="Auxier B."/>
            <person name="Grum-Grzhimaylo A."/>
            <person name="Cardenas M.E."/>
            <person name="Lodge J.D."/>
            <person name="Laessoe T."/>
            <person name="Pedersen O."/>
            <person name="Smith M.E."/>
            <person name="Kuyper T.W."/>
            <person name="Franco-Molano E.A."/>
            <person name="Baroni T.J."/>
            <person name="Aanen D.K."/>
        </authorList>
    </citation>
    <scope>NUCLEOTIDE SEQUENCE</scope>
    <source>
        <strain evidence="2">AP01</strain>
        <tissue evidence="2">Mycelium</tissue>
    </source>
</reference>
<dbReference type="AlphaFoldDB" id="A0A9P7GAS6"/>
<name>A0A9P7GAS6_9AGAR</name>
<dbReference type="EMBL" id="JABCKV010000026">
    <property type="protein sequence ID" value="KAG5646114.1"/>
    <property type="molecule type" value="Genomic_DNA"/>
</dbReference>
<comment type="caution">
    <text evidence="2">The sequence shown here is derived from an EMBL/GenBank/DDBJ whole genome shotgun (WGS) entry which is preliminary data.</text>
</comment>
<proteinExistence type="predicted"/>
<dbReference type="PANTHER" id="PTHR13748">
    <property type="entry name" value="COBW-RELATED"/>
    <property type="match status" value="1"/>
</dbReference>
<gene>
    <name evidence="2" type="ORF">DXG03_004353</name>
</gene>
<feature type="domain" description="CobW/HypB/UreG nucleotide-binding" evidence="1">
    <location>
        <begin position="8"/>
        <end position="48"/>
    </location>
</feature>
<protein>
    <recommendedName>
        <fullName evidence="1">CobW/HypB/UreG nucleotide-binding domain-containing protein</fullName>
    </recommendedName>
</protein>
<accession>A0A9P7GAS6</accession>
<keyword evidence="3" id="KW-1185">Reference proteome</keyword>
<evidence type="ECO:0000313" key="3">
    <source>
        <dbReference type="Proteomes" id="UP000775547"/>
    </source>
</evidence>
<dbReference type="InterPro" id="IPR051316">
    <property type="entry name" value="Zinc-reg_GTPase_activator"/>
</dbReference>
<dbReference type="PANTHER" id="PTHR13748:SF62">
    <property type="entry name" value="COBW DOMAIN-CONTAINING PROTEIN"/>
    <property type="match status" value="1"/>
</dbReference>
<reference evidence="2" key="1">
    <citation type="submission" date="2020-07" db="EMBL/GenBank/DDBJ databases">
        <authorList>
            <person name="Nieuwenhuis M."/>
            <person name="Van De Peppel L.J.J."/>
        </authorList>
    </citation>
    <scope>NUCLEOTIDE SEQUENCE</scope>
    <source>
        <strain evidence="2">AP01</strain>
        <tissue evidence="2">Mycelium</tissue>
    </source>
</reference>
<dbReference type="Gene3D" id="3.40.50.300">
    <property type="entry name" value="P-loop containing nucleotide triphosphate hydrolases"/>
    <property type="match status" value="2"/>
</dbReference>
<dbReference type="SUPFAM" id="SSF52540">
    <property type="entry name" value="P-loop containing nucleoside triphosphate hydrolases"/>
    <property type="match status" value="1"/>
</dbReference>
<evidence type="ECO:0000259" key="1">
    <source>
        <dbReference type="Pfam" id="PF02492"/>
    </source>
</evidence>
<organism evidence="2 3">
    <name type="scientific">Asterophora parasitica</name>
    <dbReference type="NCBI Taxonomy" id="117018"/>
    <lineage>
        <taxon>Eukaryota</taxon>
        <taxon>Fungi</taxon>
        <taxon>Dikarya</taxon>
        <taxon>Basidiomycota</taxon>
        <taxon>Agaricomycotina</taxon>
        <taxon>Agaricomycetes</taxon>
        <taxon>Agaricomycetidae</taxon>
        <taxon>Agaricales</taxon>
        <taxon>Tricholomatineae</taxon>
        <taxon>Lyophyllaceae</taxon>
        <taxon>Asterophora</taxon>
    </lineage>
</organism>
<dbReference type="InterPro" id="IPR003495">
    <property type="entry name" value="CobW/HypB/UreG_nucleotide-bd"/>
</dbReference>